<name>A0A371R038_9CREN</name>
<dbReference type="Proteomes" id="UP000256877">
    <property type="component" value="Unassembled WGS sequence"/>
</dbReference>
<reference evidence="3 4" key="1">
    <citation type="submission" date="2017-07" db="EMBL/GenBank/DDBJ databases">
        <title>Draft genome sequence of aerobic hyperthermophilic archaea, Pyrobaculum aerophilum YKB31 and YKB32.</title>
        <authorList>
            <person name="Mochizuki T."/>
            <person name="Berliner A.J."/>
            <person name="Yoshida-Takashima Y."/>
            <person name="Takaki Y."/>
            <person name="Nunoura T."/>
            <person name="Takai K."/>
        </authorList>
    </citation>
    <scope>NUCLEOTIDE SEQUENCE [LARGE SCALE GENOMIC DNA]</scope>
    <source>
        <strain evidence="1 4">YKB31</strain>
        <strain evidence="2 3">YKB32</strain>
    </source>
</reference>
<organism evidence="1 4">
    <name type="scientific">Pyrobaculum aerophilum</name>
    <dbReference type="NCBI Taxonomy" id="13773"/>
    <lineage>
        <taxon>Archaea</taxon>
        <taxon>Thermoproteota</taxon>
        <taxon>Thermoprotei</taxon>
        <taxon>Thermoproteales</taxon>
        <taxon>Thermoproteaceae</taxon>
        <taxon>Pyrobaculum</taxon>
    </lineage>
</organism>
<gene>
    <name evidence="1" type="ORF">CGL51_04855</name>
    <name evidence="2" type="ORF">CGL52_00095</name>
</gene>
<dbReference type="OrthoDB" id="27203at2157"/>
<evidence type="ECO:0000313" key="2">
    <source>
        <dbReference type="EMBL" id="RFB00310.1"/>
    </source>
</evidence>
<protein>
    <submittedName>
        <fullName evidence="1">Uncharacterized protein</fullName>
    </submittedName>
</protein>
<evidence type="ECO:0000313" key="4">
    <source>
        <dbReference type="Proteomes" id="UP000257123"/>
    </source>
</evidence>
<proteinExistence type="predicted"/>
<accession>A0A371R038</accession>
<evidence type="ECO:0000313" key="3">
    <source>
        <dbReference type="Proteomes" id="UP000256877"/>
    </source>
</evidence>
<sequence>MRLRGVAKFKCPVCQREVKIRIDVSIKPVGGLYEVFVQHGDHYIKAYIDTEGVVRRAFPVRLFYVADPPLYTLRVFEDRAEIIDSAGHVYITDPAPLLEILKRLIR</sequence>
<comment type="caution">
    <text evidence="1">The sequence shown here is derived from an EMBL/GenBank/DDBJ whole genome shotgun (WGS) entry which is preliminary data.</text>
</comment>
<dbReference type="EMBL" id="NMUF01000001">
    <property type="protein sequence ID" value="RFB00310.1"/>
    <property type="molecule type" value="Genomic_DNA"/>
</dbReference>
<dbReference type="AlphaFoldDB" id="A0A371R038"/>
<evidence type="ECO:0000313" key="1">
    <source>
        <dbReference type="EMBL" id="RFA96682.1"/>
    </source>
</evidence>
<dbReference type="EMBL" id="NMUE01000011">
    <property type="protein sequence ID" value="RFA96682.1"/>
    <property type="molecule type" value="Genomic_DNA"/>
</dbReference>
<dbReference type="Proteomes" id="UP000257123">
    <property type="component" value="Unassembled WGS sequence"/>
</dbReference>